<dbReference type="CDD" id="cd00190">
    <property type="entry name" value="Tryp_SPc"/>
    <property type="match status" value="1"/>
</dbReference>
<dbReference type="AlphaFoldDB" id="A0A1I8A2T2"/>
<evidence type="ECO:0000313" key="7">
    <source>
        <dbReference type="WBParaSite" id="L893_g32115.t1"/>
    </source>
</evidence>
<feature type="signal peptide" evidence="4">
    <location>
        <begin position="1"/>
        <end position="21"/>
    </location>
</feature>
<dbReference type="WBParaSite" id="L893_g32115.t1">
    <property type="protein sequence ID" value="L893_g32115.t1"/>
    <property type="gene ID" value="L893_g32115"/>
</dbReference>
<dbReference type="FunFam" id="2.40.10.10:FF:000068">
    <property type="entry name" value="transmembrane protease serine 2"/>
    <property type="match status" value="1"/>
</dbReference>
<dbReference type="PANTHER" id="PTHR24250">
    <property type="entry name" value="CHYMOTRYPSIN-RELATED"/>
    <property type="match status" value="1"/>
</dbReference>
<keyword evidence="6" id="KW-1185">Reference proteome</keyword>
<dbReference type="GO" id="GO:0006508">
    <property type="term" value="P:proteolysis"/>
    <property type="evidence" value="ECO:0007669"/>
    <property type="project" value="UniProtKB-KW"/>
</dbReference>
<dbReference type="InterPro" id="IPR001314">
    <property type="entry name" value="Peptidase_S1A"/>
</dbReference>
<evidence type="ECO:0000313" key="6">
    <source>
        <dbReference type="Proteomes" id="UP000095287"/>
    </source>
</evidence>
<dbReference type="InterPro" id="IPR001254">
    <property type="entry name" value="Trypsin_dom"/>
</dbReference>
<keyword evidence="2" id="KW-0645">Protease</keyword>
<evidence type="ECO:0000256" key="1">
    <source>
        <dbReference type="ARBA" id="ARBA00023157"/>
    </source>
</evidence>
<dbReference type="PROSITE" id="PS50240">
    <property type="entry name" value="TRYPSIN_DOM"/>
    <property type="match status" value="1"/>
</dbReference>
<dbReference type="InterPro" id="IPR018114">
    <property type="entry name" value="TRYPSIN_HIS"/>
</dbReference>
<dbReference type="PROSITE" id="PS00134">
    <property type="entry name" value="TRYPSIN_HIS"/>
    <property type="match status" value="1"/>
</dbReference>
<evidence type="ECO:0000256" key="3">
    <source>
        <dbReference type="SAM" id="MobiDB-lite"/>
    </source>
</evidence>
<evidence type="ECO:0000256" key="4">
    <source>
        <dbReference type="SAM" id="SignalP"/>
    </source>
</evidence>
<dbReference type="InterPro" id="IPR009003">
    <property type="entry name" value="Peptidase_S1_PA"/>
</dbReference>
<dbReference type="Gene3D" id="2.40.10.10">
    <property type="entry name" value="Trypsin-like serine proteases"/>
    <property type="match status" value="1"/>
</dbReference>
<reference evidence="7" key="1">
    <citation type="submission" date="2016-11" db="UniProtKB">
        <authorList>
            <consortium name="WormBaseParasite"/>
        </authorList>
    </citation>
    <scope>IDENTIFICATION</scope>
</reference>
<dbReference type="SMART" id="SM00020">
    <property type="entry name" value="Tryp_SPc"/>
    <property type="match status" value="1"/>
</dbReference>
<dbReference type="Proteomes" id="UP000095287">
    <property type="component" value="Unplaced"/>
</dbReference>
<evidence type="ECO:0000256" key="2">
    <source>
        <dbReference type="RuleBase" id="RU363034"/>
    </source>
</evidence>
<keyword evidence="2" id="KW-0720">Serine protease</keyword>
<proteinExistence type="predicted"/>
<dbReference type="InterPro" id="IPR033116">
    <property type="entry name" value="TRYPSIN_SER"/>
</dbReference>
<dbReference type="SUPFAM" id="SSF50494">
    <property type="entry name" value="Trypsin-like serine proteases"/>
    <property type="match status" value="1"/>
</dbReference>
<feature type="region of interest" description="Disordered" evidence="3">
    <location>
        <begin position="263"/>
        <end position="294"/>
    </location>
</feature>
<name>A0A1I8A2T2_9BILA</name>
<organism evidence="6 7">
    <name type="scientific">Steinernema glaseri</name>
    <dbReference type="NCBI Taxonomy" id="37863"/>
    <lineage>
        <taxon>Eukaryota</taxon>
        <taxon>Metazoa</taxon>
        <taxon>Ecdysozoa</taxon>
        <taxon>Nematoda</taxon>
        <taxon>Chromadorea</taxon>
        <taxon>Rhabditida</taxon>
        <taxon>Tylenchina</taxon>
        <taxon>Panagrolaimomorpha</taxon>
        <taxon>Strongyloidoidea</taxon>
        <taxon>Steinernematidae</taxon>
        <taxon>Steinernema</taxon>
    </lineage>
</organism>
<accession>A0A1I8A2T2</accession>
<keyword evidence="2" id="KW-0378">Hydrolase</keyword>
<dbReference type="Pfam" id="PF00089">
    <property type="entry name" value="Trypsin"/>
    <property type="match status" value="1"/>
</dbReference>
<feature type="compositionally biased region" description="Basic and acidic residues" evidence="3">
    <location>
        <begin position="279"/>
        <end position="290"/>
    </location>
</feature>
<feature type="chain" id="PRO_5009314127" evidence="4">
    <location>
        <begin position="22"/>
        <end position="317"/>
    </location>
</feature>
<feature type="domain" description="Peptidase S1" evidence="5">
    <location>
        <begin position="32"/>
        <end position="257"/>
    </location>
</feature>
<dbReference type="PRINTS" id="PR00722">
    <property type="entry name" value="CHYMOTRYPSIN"/>
</dbReference>
<dbReference type="InterPro" id="IPR043504">
    <property type="entry name" value="Peptidase_S1_PA_chymotrypsin"/>
</dbReference>
<keyword evidence="4" id="KW-0732">Signal</keyword>
<evidence type="ECO:0000259" key="5">
    <source>
        <dbReference type="PROSITE" id="PS50240"/>
    </source>
</evidence>
<dbReference type="PANTHER" id="PTHR24250:SF27">
    <property type="entry name" value="ELASTASE 2 LIKE"/>
    <property type="match status" value="1"/>
</dbReference>
<keyword evidence="1" id="KW-1015">Disulfide bond</keyword>
<dbReference type="PROSITE" id="PS00135">
    <property type="entry name" value="TRYPSIN_SER"/>
    <property type="match status" value="1"/>
</dbReference>
<protein>
    <submittedName>
        <fullName evidence="7">Peptidase S1 domain-containing protein</fullName>
    </submittedName>
</protein>
<sequence>MVAVSLFWLCIVGATLSFASSRRVPRSPTNFILFGEPSPYHSHPWYARVYQCDNDGNIYSNTGCGGTVIGERWIMTAAHCIGDGLMKVILGHKDALSIEPHHYYDIQRAIPHECYRYNVRSDDIALLETAEPITFSEHVQPIHLSREFLPVGSSATAIGYGHTEDGVTPDRLLEATGKIMESPFAVNYVNESLIFFGGGKGNVCYGDSGGPLLSKDEKGVAWQYGVANFATGGCLSGRPSGFARVSFYCDWIENITKGEVKCEQPKSKVQTPNPPEVSSKSKKEEGKEAPAPEPGKCIFALKGVCLVRIRKGEIVVG</sequence>
<dbReference type="GO" id="GO:0004252">
    <property type="term" value="F:serine-type endopeptidase activity"/>
    <property type="evidence" value="ECO:0007669"/>
    <property type="project" value="InterPro"/>
</dbReference>